<name>A0A146KC49_9EUKA</name>
<reference evidence="1" key="1">
    <citation type="submission" date="2015-07" db="EMBL/GenBank/DDBJ databases">
        <title>Adaptation to a free-living lifestyle via gene acquisitions in the diplomonad Trepomonas sp. PC1.</title>
        <authorList>
            <person name="Xu F."/>
            <person name="Jerlstrom-Hultqvist J."/>
            <person name="Kolisko M."/>
            <person name="Simpson A.G.B."/>
            <person name="Roger A.J."/>
            <person name="Svard S.G."/>
            <person name="Andersson J.O."/>
        </authorList>
    </citation>
    <scope>NUCLEOTIDE SEQUENCE</scope>
    <source>
        <strain evidence="1">PC1</strain>
    </source>
</reference>
<sequence length="741" mass="85940">IDSNTRISSKQDYFSIINKDIITIIQNVKTHIKVSLYRKDNFELEKQHLISNRQNFSIDSFCVCTNIIFCCCSKDQQTIVESFDLSKLSKINEFSSSKITCSKVIQHISINNQFVALVFDSVIKIYDFSTGKKIRETTMSNPIQQIQQGIGEYLFLITTQNALIAIDQALNGVQTEPHLNPIIQNKVKNLNINYVNTFVTKSQIYLINFDGKTFQLNQNLVLERWQKINEDKERALVTFVSDLQIIAFSNGLIKINAPSNLEYKGRLNSTIKEDIVHALIFDDKCMLIGASGVKQMSKVIFNENHKLTNIELIKQHSNKINCNERNILHQKQRIDEFEFQYQHFKSQMICIQCSENQKINMIQIESQYQPVRIEVYQSMQFQKIFLVIQNENNELFIVILHSIESYEMKKIRTFCLMSSMCNSTLYFVDHENILQSYDCMTDEYLDILKLIPGSIMLFESRNNFLILVTKQSEVNVHLIANNRLVFKQQFTPSAEVNGCALSNATNLYEIEFAIQQETLIELFELVTKKLIVKHNIAAASISINDDTLIAQTEKSVLKFRIVKDIPKPKLDYEKAVKINEWLLDLHYDNLQDSQLKSQFVTSQSLNLLTSDIFGFSINPSRHIQKIKFAQPQVQESLTKSQNEPQQSRDQDKFGEFMKFLSQTSMQLSVFNQHFMQSQLNTTAPQQKQLRMNFRLIQQTLEQSCTIFEVEDMSLQNQLNALQQDMANISLQLTNISRQEIE</sequence>
<gene>
    <name evidence="1" type="ORF">TPC1_12973</name>
</gene>
<dbReference type="InterPro" id="IPR036322">
    <property type="entry name" value="WD40_repeat_dom_sf"/>
</dbReference>
<protein>
    <submittedName>
        <fullName evidence="1">Uncharacterized protein</fullName>
    </submittedName>
</protein>
<dbReference type="SUPFAM" id="SSF50978">
    <property type="entry name" value="WD40 repeat-like"/>
    <property type="match status" value="1"/>
</dbReference>
<accession>A0A146KC49</accession>
<feature type="non-terminal residue" evidence="1">
    <location>
        <position position="1"/>
    </location>
</feature>
<organism evidence="1">
    <name type="scientific">Trepomonas sp. PC1</name>
    <dbReference type="NCBI Taxonomy" id="1076344"/>
    <lineage>
        <taxon>Eukaryota</taxon>
        <taxon>Metamonada</taxon>
        <taxon>Diplomonadida</taxon>
        <taxon>Hexamitidae</taxon>
        <taxon>Hexamitinae</taxon>
        <taxon>Trepomonas</taxon>
    </lineage>
</organism>
<evidence type="ECO:0000313" key="1">
    <source>
        <dbReference type="EMBL" id="JAP94390.1"/>
    </source>
</evidence>
<proteinExistence type="predicted"/>
<dbReference type="AlphaFoldDB" id="A0A146KC49"/>
<dbReference type="EMBL" id="GDID01002216">
    <property type="protein sequence ID" value="JAP94390.1"/>
    <property type="molecule type" value="Transcribed_RNA"/>
</dbReference>